<keyword evidence="8" id="KW-1185">Reference proteome</keyword>
<dbReference type="GO" id="GO:0003924">
    <property type="term" value="F:GTPase activity"/>
    <property type="evidence" value="ECO:0007669"/>
    <property type="project" value="InterPro"/>
</dbReference>
<dbReference type="Gene3D" id="3.40.50.300">
    <property type="entry name" value="P-loop containing nucleotide triphosphate hydrolases"/>
    <property type="match status" value="1"/>
</dbReference>
<organism evidence="7 8">
    <name type="scientific">Mycobacterium kansasii</name>
    <dbReference type="NCBI Taxonomy" id="1768"/>
    <lineage>
        <taxon>Bacteria</taxon>
        <taxon>Bacillati</taxon>
        <taxon>Actinomycetota</taxon>
        <taxon>Actinomycetes</taxon>
        <taxon>Mycobacteriales</taxon>
        <taxon>Mycobacteriaceae</taxon>
        <taxon>Mycobacterium</taxon>
    </lineage>
</organism>
<dbReference type="Pfam" id="PF02492">
    <property type="entry name" value="cobW"/>
    <property type="match status" value="1"/>
</dbReference>
<proteinExistence type="inferred from homology"/>
<comment type="similarity">
    <text evidence="1">Belongs to the SIMIBI class G3E GTPase family. UreG subfamily.</text>
</comment>
<protein>
    <recommendedName>
        <fullName evidence="6">CobW/HypB/UreG nucleotide-binding domain-containing protein</fullName>
    </recommendedName>
</protein>
<reference evidence="7 8" key="1">
    <citation type="submission" date="2020-07" db="EMBL/GenBank/DDBJ databases">
        <title>Mycobacterium kansasii (former subtype) with zoonotic potential isolated from diseased indoor pet cat, Japan.</title>
        <authorList>
            <person name="Fukano H."/>
            <person name="Terazono T."/>
            <person name="Hoshino Y."/>
        </authorList>
    </citation>
    <scope>NUCLEOTIDE SEQUENCE [LARGE SCALE GENOMIC DNA]</scope>
    <source>
        <strain evidence="7 8">Kuro-I</strain>
    </source>
</reference>
<evidence type="ECO:0000259" key="6">
    <source>
        <dbReference type="Pfam" id="PF02492"/>
    </source>
</evidence>
<evidence type="ECO:0000313" key="8">
    <source>
        <dbReference type="Proteomes" id="UP000516380"/>
    </source>
</evidence>
<evidence type="ECO:0000256" key="2">
    <source>
        <dbReference type="ARBA" id="ARBA00022741"/>
    </source>
</evidence>
<dbReference type="PANTHER" id="PTHR31715:SF0">
    <property type="entry name" value="UREASE ACCESSORY PROTEIN G"/>
    <property type="match status" value="1"/>
</dbReference>
<keyword evidence="4" id="KW-0342">GTP-binding</keyword>
<dbReference type="EMBL" id="AP023343">
    <property type="protein sequence ID" value="BCI88264.1"/>
    <property type="molecule type" value="Genomic_DNA"/>
</dbReference>
<feature type="domain" description="CobW/HypB/UreG nucleotide-binding" evidence="6">
    <location>
        <begin position="2"/>
        <end position="61"/>
    </location>
</feature>
<dbReference type="InterPro" id="IPR027417">
    <property type="entry name" value="P-loop_NTPase"/>
</dbReference>
<evidence type="ECO:0000256" key="5">
    <source>
        <dbReference type="ARBA" id="ARBA00023186"/>
    </source>
</evidence>
<dbReference type="InterPro" id="IPR004400">
    <property type="entry name" value="UreG"/>
</dbReference>
<evidence type="ECO:0000256" key="1">
    <source>
        <dbReference type="ARBA" id="ARBA00005732"/>
    </source>
</evidence>
<name>A0A7G1ICU3_MYCKA</name>
<dbReference type="Proteomes" id="UP000516380">
    <property type="component" value="Chromosome"/>
</dbReference>
<accession>A0A7G1ICU3</accession>
<evidence type="ECO:0000313" key="7">
    <source>
        <dbReference type="EMBL" id="BCI88264.1"/>
    </source>
</evidence>
<gene>
    <name evidence="7" type="ORF">NIIDMKKI_34700</name>
</gene>
<keyword evidence="3" id="KW-0996">Nickel insertion</keyword>
<dbReference type="GO" id="GO:0043419">
    <property type="term" value="P:urea catabolic process"/>
    <property type="evidence" value="ECO:0007669"/>
    <property type="project" value="InterPro"/>
</dbReference>
<dbReference type="SUPFAM" id="SSF52540">
    <property type="entry name" value="P-loop containing nucleoside triphosphate hydrolases"/>
    <property type="match status" value="1"/>
</dbReference>
<dbReference type="InterPro" id="IPR003495">
    <property type="entry name" value="CobW/HypB/UreG_nucleotide-bd"/>
</dbReference>
<evidence type="ECO:0000256" key="3">
    <source>
        <dbReference type="ARBA" id="ARBA00022988"/>
    </source>
</evidence>
<keyword evidence="5" id="KW-0143">Chaperone</keyword>
<keyword evidence="2" id="KW-0547">Nucleotide-binding</keyword>
<dbReference type="GO" id="GO:0016151">
    <property type="term" value="F:nickel cation binding"/>
    <property type="evidence" value="ECO:0007669"/>
    <property type="project" value="InterPro"/>
</dbReference>
<dbReference type="AlphaFoldDB" id="A0A7G1ICU3"/>
<sequence>MDVQIFVVDVAGGDKVPRKGGPGVTYSDLLVVNKTDLAPLVGADLQVMSRDADAVRAGRPTVLQSLTEDPAATAVLAWVRAQLAAADAL</sequence>
<evidence type="ECO:0000256" key="4">
    <source>
        <dbReference type="ARBA" id="ARBA00023134"/>
    </source>
</evidence>
<dbReference type="GO" id="GO:0005525">
    <property type="term" value="F:GTP binding"/>
    <property type="evidence" value="ECO:0007669"/>
    <property type="project" value="UniProtKB-KW"/>
</dbReference>
<dbReference type="PANTHER" id="PTHR31715">
    <property type="entry name" value="UREASE ACCESSORY PROTEIN G"/>
    <property type="match status" value="1"/>
</dbReference>